<protein>
    <submittedName>
        <fullName evidence="1">Uncharacterized protein</fullName>
    </submittedName>
</protein>
<sequence length="22" mass="2376">MEFSGGEIDCRSCQVPVCTGEQ</sequence>
<dbReference type="EMBL" id="CAMGYJ010000004">
    <property type="protein sequence ID" value="CAI0403792.1"/>
    <property type="molecule type" value="Genomic_DNA"/>
</dbReference>
<keyword evidence="2" id="KW-1185">Reference proteome</keyword>
<proteinExistence type="predicted"/>
<dbReference type="Proteomes" id="UP001154282">
    <property type="component" value="Unassembled WGS sequence"/>
</dbReference>
<comment type="caution">
    <text evidence="1">The sequence shown here is derived from an EMBL/GenBank/DDBJ whole genome shotgun (WGS) entry which is preliminary data.</text>
</comment>
<organism evidence="1 2">
    <name type="scientific">Linum tenue</name>
    <dbReference type="NCBI Taxonomy" id="586396"/>
    <lineage>
        <taxon>Eukaryota</taxon>
        <taxon>Viridiplantae</taxon>
        <taxon>Streptophyta</taxon>
        <taxon>Embryophyta</taxon>
        <taxon>Tracheophyta</taxon>
        <taxon>Spermatophyta</taxon>
        <taxon>Magnoliopsida</taxon>
        <taxon>eudicotyledons</taxon>
        <taxon>Gunneridae</taxon>
        <taxon>Pentapetalae</taxon>
        <taxon>rosids</taxon>
        <taxon>fabids</taxon>
        <taxon>Malpighiales</taxon>
        <taxon>Linaceae</taxon>
        <taxon>Linum</taxon>
    </lineage>
</organism>
<accession>A0AAV0J1M2</accession>
<reference evidence="1" key="1">
    <citation type="submission" date="2022-08" db="EMBL/GenBank/DDBJ databases">
        <authorList>
            <person name="Gutierrez-Valencia J."/>
        </authorList>
    </citation>
    <scope>NUCLEOTIDE SEQUENCE</scope>
</reference>
<evidence type="ECO:0000313" key="2">
    <source>
        <dbReference type="Proteomes" id="UP001154282"/>
    </source>
</evidence>
<gene>
    <name evidence="1" type="ORF">LITE_LOCUS12199</name>
</gene>
<dbReference type="AlphaFoldDB" id="A0AAV0J1M2"/>
<evidence type="ECO:0000313" key="1">
    <source>
        <dbReference type="EMBL" id="CAI0403792.1"/>
    </source>
</evidence>
<name>A0AAV0J1M2_9ROSI</name>